<dbReference type="Proteomes" id="UP000467322">
    <property type="component" value="Unassembled WGS sequence"/>
</dbReference>
<dbReference type="CDD" id="cd13401">
    <property type="entry name" value="Slt70-like"/>
    <property type="match status" value="1"/>
</dbReference>
<gene>
    <name evidence="6" type="ORF">GQE99_19560</name>
</gene>
<dbReference type="GO" id="GO:0042597">
    <property type="term" value="C:periplasmic space"/>
    <property type="evidence" value="ECO:0007669"/>
    <property type="project" value="InterPro"/>
</dbReference>
<comment type="similarity">
    <text evidence="1">Belongs to the transglycosylase Slt family.</text>
</comment>
<evidence type="ECO:0000313" key="7">
    <source>
        <dbReference type="Proteomes" id="UP000467322"/>
    </source>
</evidence>
<dbReference type="Gene3D" id="1.25.20.10">
    <property type="entry name" value="Bacterial muramidases"/>
    <property type="match status" value="1"/>
</dbReference>
<dbReference type="RefSeq" id="WP_161353637.1">
    <property type="nucleotide sequence ID" value="NZ_WTUX01000022.1"/>
</dbReference>
<evidence type="ECO:0000259" key="5">
    <source>
        <dbReference type="Pfam" id="PF01464"/>
    </source>
</evidence>
<dbReference type="Gene3D" id="1.10.530.10">
    <property type="match status" value="1"/>
</dbReference>
<dbReference type="InterPro" id="IPR008258">
    <property type="entry name" value="Transglycosylase_SLT_dom_1"/>
</dbReference>
<reference evidence="6 7" key="1">
    <citation type="submission" date="2019-12" db="EMBL/GenBank/DDBJ databases">
        <title>Maritimibacter sp. nov. sp. isolated from sea sand.</title>
        <authorList>
            <person name="Kim J."/>
            <person name="Jeong S.E."/>
            <person name="Jung H.S."/>
            <person name="Jeon C.O."/>
        </authorList>
    </citation>
    <scope>NUCLEOTIDE SEQUENCE [LARGE SCALE GENOMIC DNA]</scope>
    <source>
        <strain evidence="6 7">DP07</strain>
    </source>
</reference>
<feature type="signal peptide" evidence="4">
    <location>
        <begin position="1"/>
        <end position="28"/>
    </location>
</feature>
<evidence type="ECO:0000256" key="2">
    <source>
        <dbReference type="ARBA" id="ARBA00009387"/>
    </source>
</evidence>
<comment type="similarity">
    <text evidence="2">Belongs to the virb1 family.</text>
</comment>
<keyword evidence="3 4" id="KW-0732">Signal</keyword>
<dbReference type="GO" id="GO:0004553">
    <property type="term" value="F:hydrolase activity, hydrolyzing O-glycosyl compounds"/>
    <property type="evidence" value="ECO:0007669"/>
    <property type="project" value="InterPro"/>
</dbReference>
<dbReference type="EMBL" id="WTUX01000022">
    <property type="protein sequence ID" value="MZR15221.1"/>
    <property type="molecule type" value="Genomic_DNA"/>
</dbReference>
<dbReference type="Pfam" id="PF01464">
    <property type="entry name" value="SLT"/>
    <property type="match status" value="1"/>
</dbReference>
<feature type="chain" id="PRO_5032308384" evidence="4">
    <location>
        <begin position="29"/>
        <end position="654"/>
    </location>
</feature>
<dbReference type="AlphaFoldDB" id="A0A845MC22"/>
<dbReference type="PANTHER" id="PTHR37423">
    <property type="entry name" value="SOLUBLE LYTIC MUREIN TRANSGLYCOSYLASE-RELATED"/>
    <property type="match status" value="1"/>
</dbReference>
<dbReference type="SUPFAM" id="SSF53955">
    <property type="entry name" value="Lysozyme-like"/>
    <property type="match status" value="1"/>
</dbReference>
<evidence type="ECO:0000313" key="6">
    <source>
        <dbReference type="EMBL" id="MZR15221.1"/>
    </source>
</evidence>
<name>A0A845MC22_9RHOB</name>
<dbReference type="InterPro" id="IPR008939">
    <property type="entry name" value="Lytic_TGlycosylase_superhlx_U"/>
</dbReference>
<dbReference type="SUPFAM" id="SSF48435">
    <property type="entry name" value="Bacterial muramidases"/>
    <property type="match status" value="1"/>
</dbReference>
<organism evidence="6 7">
    <name type="scientific">Maritimibacter harenae</name>
    <dbReference type="NCBI Taxonomy" id="2606218"/>
    <lineage>
        <taxon>Bacteria</taxon>
        <taxon>Pseudomonadati</taxon>
        <taxon>Pseudomonadota</taxon>
        <taxon>Alphaproteobacteria</taxon>
        <taxon>Rhodobacterales</taxon>
        <taxon>Roseobacteraceae</taxon>
        <taxon>Maritimibacter</taxon>
    </lineage>
</organism>
<dbReference type="InterPro" id="IPR023346">
    <property type="entry name" value="Lysozyme-like_dom_sf"/>
</dbReference>
<protein>
    <submittedName>
        <fullName evidence="6">Transglycosylase SLT domain-containing protein</fullName>
    </submittedName>
</protein>
<evidence type="ECO:0000256" key="1">
    <source>
        <dbReference type="ARBA" id="ARBA00007734"/>
    </source>
</evidence>
<evidence type="ECO:0000256" key="4">
    <source>
        <dbReference type="SAM" id="SignalP"/>
    </source>
</evidence>
<keyword evidence="7" id="KW-1185">Reference proteome</keyword>
<dbReference type="PANTHER" id="PTHR37423:SF2">
    <property type="entry name" value="MEMBRANE-BOUND LYTIC MUREIN TRANSGLYCOSYLASE C"/>
    <property type="match status" value="1"/>
</dbReference>
<feature type="domain" description="Transglycosylase SLT" evidence="5">
    <location>
        <begin position="498"/>
        <end position="602"/>
    </location>
</feature>
<accession>A0A845MC22</accession>
<sequence>MTSGFSNFTRLFRSLALSVMLGAGPVLAQDAAEVAALEDGLALMRDGKWDEALAAAGDPGDLARDIIQWNRLRAGEGTFVETLAFLARHPDWPGEALLRERSEANIPDDALINDVLAFFADHPPQTGTGVIRYARALWESGAKDAAMAEARRGWTTLSLSRGEEDQFMHDWPKTLADHHWARMDTLLWRGLTNQAERHMARIDTDRQILANARIALRDDEPGVDAMIEKVPEALADDPGLAYERMLWRARKGRNDDAIEMILARSTSAEALGDPERWGYQRRTLARWAMREGKAETAYRLAANHHIDSGWSREDCEWIAGYVALRKLDDPETALDHFRSFKDTVDTPISLGRAGYWEGRALEAMGRGEDARAAYAAGGAHQTAFYGLLAAEKAGLEMDAALTGQEEFPDFTQASFWGTPIMEAARLTAALDEKYLTQRFAVHLSERLDRAETGALADWAQSVDMPYVMLKIAKHAVNFGKVIPHAYFPTPEIGRGNPDVPRALEMAISRRESEFNHTVRSHAGALGLMQLMPGTAKDMASRVGVDYDRDKLTEDPEYNIRLGSEYLAWLMERFGDNIVLLSVAYNAGLGRAYNWSEDRGDPRDDDIDVVDWIEHIPFDETQNYVMRVSETLPIYRARLTGEVQPLDFTAELKRR</sequence>
<evidence type="ECO:0000256" key="3">
    <source>
        <dbReference type="ARBA" id="ARBA00022729"/>
    </source>
</evidence>
<comment type="caution">
    <text evidence="6">The sequence shown here is derived from an EMBL/GenBank/DDBJ whole genome shotgun (WGS) entry which is preliminary data.</text>
</comment>
<proteinExistence type="inferred from homology"/>